<gene>
    <name evidence="1" type="ORF">AMATHDRAFT_122148</name>
</gene>
<keyword evidence="2" id="KW-1185">Reference proteome</keyword>
<dbReference type="EMBL" id="KZ301993">
    <property type="protein sequence ID" value="PFH51030.1"/>
    <property type="molecule type" value="Genomic_DNA"/>
</dbReference>
<evidence type="ECO:0000313" key="1">
    <source>
        <dbReference type="EMBL" id="PFH51030.1"/>
    </source>
</evidence>
<dbReference type="Proteomes" id="UP000242287">
    <property type="component" value="Unassembled WGS sequence"/>
</dbReference>
<proteinExistence type="predicted"/>
<dbReference type="OrthoDB" id="3270311at2759"/>
<dbReference type="AlphaFoldDB" id="A0A2A9NTJ4"/>
<sequence>PLTPLDKNATSMRVLLHDTQANFEKFSTRVDNFLNGLAETKSEINLVKSLFERGQETLTNDIIDLVNRCQSQIQKTLGSPAQASGMEQLSKDINQRLDCLDKRLDAIQTV</sequence>
<feature type="non-terminal residue" evidence="1">
    <location>
        <position position="110"/>
    </location>
</feature>
<accession>A0A2A9NTJ4</accession>
<protein>
    <submittedName>
        <fullName evidence="1">Uncharacterized protein</fullName>
    </submittedName>
</protein>
<dbReference type="STRING" id="703135.A0A2A9NTJ4"/>
<name>A0A2A9NTJ4_9AGAR</name>
<feature type="non-terminal residue" evidence="1">
    <location>
        <position position="1"/>
    </location>
</feature>
<reference evidence="1 2" key="1">
    <citation type="submission" date="2014-02" db="EMBL/GenBank/DDBJ databases">
        <title>Transposable element dynamics among asymbiotic and ectomycorrhizal Amanita fungi.</title>
        <authorList>
            <consortium name="DOE Joint Genome Institute"/>
            <person name="Hess J."/>
            <person name="Skrede I."/>
            <person name="Wolfe B."/>
            <person name="LaButti K."/>
            <person name="Ohm R.A."/>
            <person name="Grigoriev I.V."/>
            <person name="Pringle A."/>
        </authorList>
    </citation>
    <scope>NUCLEOTIDE SEQUENCE [LARGE SCALE GENOMIC DNA]</scope>
    <source>
        <strain evidence="1 2">SKay4041</strain>
    </source>
</reference>
<evidence type="ECO:0000313" key="2">
    <source>
        <dbReference type="Proteomes" id="UP000242287"/>
    </source>
</evidence>
<organism evidence="1 2">
    <name type="scientific">Amanita thiersii Skay4041</name>
    <dbReference type="NCBI Taxonomy" id="703135"/>
    <lineage>
        <taxon>Eukaryota</taxon>
        <taxon>Fungi</taxon>
        <taxon>Dikarya</taxon>
        <taxon>Basidiomycota</taxon>
        <taxon>Agaricomycotina</taxon>
        <taxon>Agaricomycetes</taxon>
        <taxon>Agaricomycetidae</taxon>
        <taxon>Agaricales</taxon>
        <taxon>Pluteineae</taxon>
        <taxon>Amanitaceae</taxon>
        <taxon>Amanita</taxon>
    </lineage>
</organism>